<dbReference type="EMBL" id="JAVIJP010000007">
    <property type="protein sequence ID" value="KAL3648820.1"/>
    <property type="molecule type" value="Genomic_DNA"/>
</dbReference>
<name>A0ABD3E6U1_9LAMI</name>
<comment type="subcellular location">
    <subcellularLocation>
        <location evidence="1">Cell membrane</location>
        <topology evidence="1">Lipid-anchor</topology>
        <topology evidence="1">GPI-anchor</topology>
    </subcellularLocation>
</comment>
<keyword evidence="6" id="KW-1015">Disulfide bond</keyword>
<dbReference type="GO" id="GO:0005886">
    <property type="term" value="C:plasma membrane"/>
    <property type="evidence" value="ECO:0007669"/>
    <property type="project" value="UniProtKB-SubCell"/>
</dbReference>
<dbReference type="GO" id="GO:0098552">
    <property type="term" value="C:side of membrane"/>
    <property type="evidence" value="ECO:0007669"/>
    <property type="project" value="UniProtKB-KW"/>
</dbReference>
<accession>A0ABD3E6U1</accession>
<protein>
    <recommendedName>
        <fullName evidence="10">Bifunctional inhibitor/plant lipid transfer protein/seed storage helical domain-containing protein</fullName>
    </recommendedName>
</protein>
<keyword evidence="8" id="KW-0449">Lipoprotein</keyword>
<evidence type="ECO:0000313" key="11">
    <source>
        <dbReference type="EMBL" id="KAL3648820.1"/>
    </source>
</evidence>
<evidence type="ECO:0000256" key="3">
    <source>
        <dbReference type="ARBA" id="ARBA00022475"/>
    </source>
</evidence>
<evidence type="ECO:0000256" key="9">
    <source>
        <dbReference type="SAM" id="SignalP"/>
    </source>
</evidence>
<dbReference type="InterPro" id="IPR016140">
    <property type="entry name" value="Bifunc_inhib/LTP/seed_store"/>
</dbReference>
<evidence type="ECO:0000256" key="5">
    <source>
        <dbReference type="ARBA" id="ARBA00022729"/>
    </source>
</evidence>
<evidence type="ECO:0000313" key="12">
    <source>
        <dbReference type="Proteomes" id="UP001632038"/>
    </source>
</evidence>
<dbReference type="SUPFAM" id="SSF47699">
    <property type="entry name" value="Bifunctional inhibitor/lipid-transfer protein/seed storage 2S albumin"/>
    <property type="match status" value="1"/>
</dbReference>
<feature type="domain" description="Bifunctional inhibitor/plant lipid transfer protein/seed storage helical" evidence="10">
    <location>
        <begin position="28"/>
        <end position="100"/>
    </location>
</feature>
<feature type="chain" id="PRO_5044840747" description="Bifunctional inhibitor/plant lipid transfer protein/seed storage helical domain-containing protein" evidence="9">
    <location>
        <begin position="25"/>
        <end position="165"/>
    </location>
</feature>
<keyword evidence="4" id="KW-0472">Membrane</keyword>
<proteinExistence type="inferred from homology"/>
<reference evidence="12" key="1">
    <citation type="journal article" date="2024" name="IScience">
        <title>Strigolactones Initiate the Formation of Haustorium-like Structures in Castilleja.</title>
        <authorList>
            <person name="Buerger M."/>
            <person name="Peterson D."/>
            <person name="Chory J."/>
        </authorList>
    </citation>
    <scope>NUCLEOTIDE SEQUENCE [LARGE SCALE GENOMIC DNA]</scope>
</reference>
<dbReference type="PANTHER" id="PTHR33044">
    <property type="entry name" value="BIFUNCTIONAL INHIBITOR/LIPID-TRANSFER PROTEIN/SEED STORAGE 2S ALBUMIN SUPERFAMILY PROTEIN-RELATED"/>
    <property type="match status" value="1"/>
</dbReference>
<evidence type="ECO:0000256" key="4">
    <source>
        <dbReference type="ARBA" id="ARBA00022622"/>
    </source>
</evidence>
<dbReference type="InterPro" id="IPR043325">
    <property type="entry name" value="LTSS"/>
</dbReference>
<organism evidence="11 12">
    <name type="scientific">Castilleja foliolosa</name>
    <dbReference type="NCBI Taxonomy" id="1961234"/>
    <lineage>
        <taxon>Eukaryota</taxon>
        <taxon>Viridiplantae</taxon>
        <taxon>Streptophyta</taxon>
        <taxon>Embryophyta</taxon>
        <taxon>Tracheophyta</taxon>
        <taxon>Spermatophyta</taxon>
        <taxon>Magnoliopsida</taxon>
        <taxon>eudicotyledons</taxon>
        <taxon>Gunneridae</taxon>
        <taxon>Pentapetalae</taxon>
        <taxon>asterids</taxon>
        <taxon>lamiids</taxon>
        <taxon>Lamiales</taxon>
        <taxon>Orobanchaceae</taxon>
        <taxon>Pedicularideae</taxon>
        <taxon>Castillejinae</taxon>
        <taxon>Castilleja</taxon>
    </lineage>
</organism>
<dbReference type="InterPro" id="IPR036312">
    <property type="entry name" value="Bifun_inhib/LTP/seed_sf"/>
</dbReference>
<sequence length="165" mass="18171">MAITIAITIATILITTLLPIEIVAQFDCSNEIANLYPCYSYIQGRDSFPSSDCCNRLEDVVNRRSECLCEVVRGNGAINQTRFLELPAACGFQTSSVDNCNYGNTPPFYSPPYYSGTPPYYSGSPPYYPGSRPPYYYSGYSTKILNSLLVSVVTAATCVQTLIIF</sequence>
<evidence type="ECO:0000256" key="2">
    <source>
        <dbReference type="ARBA" id="ARBA00009748"/>
    </source>
</evidence>
<keyword evidence="4" id="KW-0336">GPI-anchor</keyword>
<evidence type="ECO:0000256" key="8">
    <source>
        <dbReference type="ARBA" id="ARBA00023288"/>
    </source>
</evidence>
<dbReference type="Gene3D" id="1.10.110.10">
    <property type="entry name" value="Plant lipid-transfer and hydrophobic proteins"/>
    <property type="match status" value="1"/>
</dbReference>
<evidence type="ECO:0000256" key="1">
    <source>
        <dbReference type="ARBA" id="ARBA00004609"/>
    </source>
</evidence>
<dbReference type="CDD" id="cd00010">
    <property type="entry name" value="AAI_LTSS"/>
    <property type="match status" value="1"/>
</dbReference>
<keyword evidence="12" id="KW-1185">Reference proteome</keyword>
<evidence type="ECO:0000259" key="10">
    <source>
        <dbReference type="SMART" id="SM00499"/>
    </source>
</evidence>
<dbReference type="SMART" id="SM00499">
    <property type="entry name" value="AAI"/>
    <property type="match status" value="1"/>
</dbReference>
<keyword evidence="3" id="KW-1003">Cell membrane</keyword>
<comment type="similarity">
    <text evidence="2">Belongs to the plant LTP family.</text>
</comment>
<evidence type="ECO:0000256" key="7">
    <source>
        <dbReference type="ARBA" id="ARBA00023180"/>
    </source>
</evidence>
<evidence type="ECO:0000256" key="6">
    <source>
        <dbReference type="ARBA" id="ARBA00023157"/>
    </source>
</evidence>
<comment type="caution">
    <text evidence="11">The sequence shown here is derived from an EMBL/GenBank/DDBJ whole genome shotgun (WGS) entry which is preliminary data.</text>
</comment>
<keyword evidence="5 9" id="KW-0732">Signal</keyword>
<keyword evidence="7" id="KW-0325">Glycoprotein</keyword>
<gene>
    <name evidence="11" type="ORF">CASFOL_005223</name>
</gene>
<feature type="signal peptide" evidence="9">
    <location>
        <begin position="1"/>
        <end position="24"/>
    </location>
</feature>
<dbReference type="AlphaFoldDB" id="A0ABD3E6U1"/>
<dbReference type="Pfam" id="PF14368">
    <property type="entry name" value="LTP_2"/>
    <property type="match status" value="1"/>
</dbReference>
<dbReference type="Proteomes" id="UP001632038">
    <property type="component" value="Unassembled WGS sequence"/>
</dbReference>